<dbReference type="Proteomes" id="UP000192288">
    <property type="component" value="Unassembled WGS sequence"/>
</dbReference>
<evidence type="ECO:0000313" key="2">
    <source>
        <dbReference type="Proteomes" id="UP000192288"/>
    </source>
</evidence>
<dbReference type="eggNOG" id="COG4851">
    <property type="taxonomic scope" value="Bacteria"/>
</dbReference>
<dbReference type="EMBL" id="MPLS01000005">
    <property type="protein sequence ID" value="ORI98359.1"/>
    <property type="molecule type" value="Genomic_DNA"/>
</dbReference>
<sequence length="380" mass="41627">MKRISFRIYMIIAVVVLGVAVGALYFFNANRVTPTTTKKTSGVQITQSTPGEYQTVIKNGRYLVSAARGITASSEPNSLDVKNFESSLLDLAKDHFKPSRYIFQEGQYLGSSLVTDLLGRKSSSDTIGLNPEDNGKTDSSRNPIYVQTLTEQDFMVKDGNSLKLSGMIIGVAMNTQDEYQKEQYGATYTQNISEADRIAYGKKIAPQILKQVREQKGVSDDTPIVIAMYANSQTDSLAPGSFYAQTTSDKGTTIEKWSDINDQSIVLPKESTDTSKLGSDANTGFANFKNDVANFFPNIAGATAVADFKNGTLSSMTVNVTTQFYSQTEIESFTTYISQSALKYLPSNVPIKIIVQTANEMQAILIRKSGEKTFTTTLLD</sequence>
<dbReference type="Pfam" id="PF07537">
    <property type="entry name" value="CamS"/>
    <property type="match status" value="1"/>
</dbReference>
<evidence type="ECO:0000313" key="1">
    <source>
        <dbReference type="EMBL" id="ORI98359.1"/>
    </source>
</evidence>
<dbReference type="AlphaFoldDB" id="A0A1X0VFJ3"/>
<dbReference type="CDD" id="cd13441">
    <property type="entry name" value="CamS_repeat_1"/>
    <property type="match status" value="1"/>
</dbReference>
<accession>A0A1X0VFJ3</accession>
<comment type="caution">
    <text evidence="1">The sequence shown here is derived from an EMBL/GenBank/DDBJ whole genome shotgun (WGS) entry which is preliminary data.</text>
</comment>
<dbReference type="CDD" id="cd13440">
    <property type="entry name" value="CamS_repeat_2"/>
    <property type="match status" value="1"/>
</dbReference>
<dbReference type="STRING" id="33968.BMS77_03745"/>
<dbReference type="Gene3D" id="3.10.570.10">
    <property type="entry name" value="sex pheromone staph- cam373 precursor domain"/>
    <property type="match status" value="1"/>
</dbReference>
<reference evidence="1 2" key="1">
    <citation type="journal article" date="2017" name="Front. Microbiol.">
        <title>Genomic Characterization of Dairy Associated Leuconostoc Species and Diversity of Leuconostocs in Undefined Mixed Mesophilic Starter Cultures.</title>
        <authorList>
            <person name="Frantzen C.A."/>
            <person name="Kot W."/>
            <person name="Pedersen T.B."/>
            <person name="Ardo Y.M."/>
            <person name="Broadbent J.R."/>
            <person name="Neve H."/>
            <person name="Hansen L.H."/>
            <person name="Dal Bello F."/>
            <person name="Ostlie H.M."/>
            <person name="Kleppen H.P."/>
            <person name="Vogensen F.K."/>
            <person name="Holo H."/>
        </authorList>
    </citation>
    <scope>NUCLEOTIDE SEQUENCE [LARGE SCALE GENOMIC DNA]</scope>
    <source>
        <strain evidence="1 2">LMGCF08</strain>
    </source>
</reference>
<gene>
    <name evidence="1" type="ORF">BMR96_02440</name>
</gene>
<name>A0A1X0VFJ3_LEUPS</name>
<proteinExistence type="predicted"/>
<protein>
    <submittedName>
        <fullName evidence="1">Uncharacterized protein</fullName>
    </submittedName>
</protein>
<dbReference type="PIRSF" id="PIRSF012509">
    <property type="entry name" value="CamS"/>
    <property type="match status" value="1"/>
</dbReference>
<organism evidence="1 2">
    <name type="scientific">Leuconostoc pseudomesenteroides</name>
    <dbReference type="NCBI Taxonomy" id="33968"/>
    <lineage>
        <taxon>Bacteria</taxon>
        <taxon>Bacillati</taxon>
        <taxon>Bacillota</taxon>
        <taxon>Bacilli</taxon>
        <taxon>Lactobacillales</taxon>
        <taxon>Lactobacillaceae</taxon>
        <taxon>Leuconostoc</taxon>
    </lineage>
</organism>
<dbReference type="RefSeq" id="WP_004914301.1">
    <property type="nucleotide sequence ID" value="NZ_MPLS01000005.1"/>
</dbReference>
<dbReference type="InterPro" id="IPR011426">
    <property type="entry name" value="CamS"/>
</dbReference>
<dbReference type="GeneID" id="97229990"/>